<gene>
    <name evidence="3" type="ORF">OHA91_11145</name>
</gene>
<sequence>MSRPPLLSALALTLGALWWWAVLRLVLAPAETGAVEGAVAVGGWGLGLLPVHCVPAPLRRARLRAGRDALDGCDADPGGDGAGVAGAAGAATRASKPRRSDAGSGPS</sequence>
<keyword evidence="2" id="KW-0472">Membrane</keyword>
<proteinExistence type="predicted"/>
<keyword evidence="2" id="KW-1133">Transmembrane helix</keyword>
<evidence type="ECO:0000256" key="2">
    <source>
        <dbReference type="SAM" id="Phobius"/>
    </source>
</evidence>
<evidence type="ECO:0000313" key="3">
    <source>
        <dbReference type="EMBL" id="WUN79012.1"/>
    </source>
</evidence>
<keyword evidence="2" id="KW-0812">Transmembrane</keyword>
<keyword evidence="4" id="KW-1185">Reference proteome</keyword>
<accession>A0ABZ1Q972</accession>
<dbReference type="EMBL" id="CP108036">
    <property type="protein sequence ID" value="WUN79012.1"/>
    <property type="molecule type" value="Genomic_DNA"/>
</dbReference>
<evidence type="ECO:0000256" key="1">
    <source>
        <dbReference type="SAM" id="MobiDB-lite"/>
    </source>
</evidence>
<dbReference type="Proteomes" id="UP001432312">
    <property type="component" value="Chromosome"/>
</dbReference>
<reference evidence="3" key="1">
    <citation type="submission" date="2022-10" db="EMBL/GenBank/DDBJ databases">
        <title>The complete genomes of actinobacterial strains from the NBC collection.</title>
        <authorList>
            <person name="Joergensen T.S."/>
            <person name="Alvarez Arevalo M."/>
            <person name="Sterndorff E.B."/>
            <person name="Faurdal D."/>
            <person name="Vuksanovic O."/>
            <person name="Mourched A.-S."/>
            <person name="Charusanti P."/>
            <person name="Shaw S."/>
            <person name="Blin K."/>
            <person name="Weber T."/>
        </authorList>
    </citation>
    <scope>NUCLEOTIDE SEQUENCE</scope>
    <source>
        <strain evidence="3">NBC_00303</strain>
    </source>
</reference>
<organism evidence="3 4">
    <name type="scientific">Streptomyces erythrochromogenes</name>
    <dbReference type="NCBI Taxonomy" id="285574"/>
    <lineage>
        <taxon>Bacteria</taxon>
        <taxon>Bacillati</taxon>
        <taxon>Actinomycetota</taxon>
        <taxon>Actinomycetes</taxon>
        <taxon>Kitasatosporales</taxon>
        <taxon>Streptomycetaceae</taxon>
        <taxon>Streptomyces</taxon>
    </lineage>
</organism>
<name>A0ABZ1Q972_9ACTN</name>
<protein>
    <submittedName>
        <fullName evidence="3">Uncharacterized protein</fullName>
    </submittedName>
</protein>
<evidence type="ECO:0000313" key="4">
    <source>
        <dbReference type="Proteomes" id="UP001432312"/>
    </source>
</evidence>
<feature type="region of interest" description="Disordered" evidence="1">
    <location>
        <begin position="74"/>
        <end position="107"/>
    </location>
</feature>
<feature type="transmembrane region" description="Helical" evidence="2">
    <location>
        <begin position="34"/>
        <end position="54"/>
    </location>
</feature>